<evidence type="ECO:0000256" key="3">
    <source>
        <dbReference type="PROSITE-ProRule" id="PRU01091"/>
    </source>
</evidence>
<dbReference type="InterPro" id="IPR039420">
    <property type="entry name" value="WalR-like"/>
</dbReference>
<accession>A0ABY9AJM6</accession>
<dbReference type="PROSITE" id="PS50110">
    <property type="entry name" value="RESPONSE_REGULATORY"/>
    <property type="match status" value="1"/>
</dbReference>
<dbReference type="Pfam" id="PF00072">
    <property type="entry name" value="Response_reg"/>
    <property type="match status" value="1"/>
</dbReference>
<dbReference type="InterPro" id="IPR016032">
    <property type="entry name" value="Sig_transdc_resp-reg_C-effctor"/>
</dbReference>
<reference evidence="6 7" key="1">
    <citation type="submission" date="2023-06" db="EMBL/GenBank/DDBJ databases">
        <authorList>
            <person name="Ham H."/>
            <person name="Park D.S."/>
        </authorList>
    </citation>
    <scope>NUCLEOTIDE SEQUENCE [LARGE SCALE GENOMIC DNA]</scope>
    <source>
        <strain evidence="6 7">KACC 17005</strain>
    </source>
</reference>
<dbReference type="InterPro" id="IPR001789">
    <property type="entry name" value="Sig_transdc_resp-reg_receiver"/>
</dbReference>
<feature type="domain" description="OmpR/PhoB-type" evidence="5">
    <location>
        <begin position="131"/>
        <end position="227"/>
    </location>
</feature>
<dbReference type="GeneID" id="79792962"/>
<keyword evidence="1 3" id="KW-0238">DNA-binding</keyword>
<feature type="domain" description="Response regulatory" evidence="4">
    <location>
        <begin position="2"/>
        <end position="124"/>
    </location>
</feature>
<gene>
    <name evidence="6" type="ORF">QRO08_14495</name>
</gene>
<dbReference type="SUPFAM" id="SSF46894">
    <property type="entry name" value="C-terminal effector domain of the bipartite response regulators"/>
    <property type="match status" value="1"/>
</dbReference>
<dbReference type="CDD" id="cd00383">
    <property type="entry name" value="trans_reg_C"/>
    <property type="match status" value="1"/>
</dbReference>
<protein>
    <submittedName>
        <fullName evidence="6">Response regulator transcription factor</fullName>
    </submittedName>
</protein>
<dbReference type="Gene3D" id="3.40.50.2300">
    <property type="match status" value="1"/>
</dbReference>
<dbReference type="PANTHER" id="PTHR48111">
    <property type="entry name" value="REGULATOR OF RPOS"/>
    <property type="match status" value="1"/>
</dbReference>
<dbReference type="InterPro" id="IPR036388">
    <property type="entry name" value="WH-like_DNA-bd_sf"/>
</dbReference>
<evidence type="ECO:0000313" key="6">
    <source>
        <dbReference type="EMBL" id="WIY47057.1"/>
    </source>
</evidence>
<proteinExistence type="predicted"/>
<evidence type="ECO:0000256" key="2">
    <source>
        <dbReference type="PROSITE-ProRule" id="PRU00169"/>
    </source>
</evidence>
<dbReference type="SUPFAM" id="SSF52172">
    <property type="entry name" value="CheY-like"/>
    <property type="match status" value="1"/>
</dbReference>
<evidence type="ECO:0000313" key="7">
    <source>
        <dbReference type="Proteomes" id="UP001242732"/>
    </source>
</evidence>
<feature type="modified residue" description="4-aspartylphosphate" evidence="2">
    <location>
        <position position="51"/>
    </location>
</feature>
<dbReference type="PANTHER" id="PTHR48111:SF36">
    <property type="entry name" value="TRANSCRIPTIONAL REGULATORY PROTEIN CUTR"/>
    <property type="match status" value="1"/>
</dbReference>
<dbReference type="InterPro" id="IPR001867">
    <property type="entry name" value="OmpR/PhoB-type_DNA-bd"/>
</dbReference>
<dbReference type="Gene3D" id="6.10.250.690">
    <property type="match status" value="1"/>
</dbReference>
<evidence type="ECO:0000259" key="5">
    <source>
        <dbReference type="PROSITE" id="PS51755"/>
    </source>
</evidence>
<dbReference type="InterPro" id="IPR011006">
    <property type="entry name" value="CheY-like_superfamily"/>
</dbReference>
<name>A0ABY9AJM6_PARCI</name>
<dbReference type="RefSeq" id="WP_011796339.1">
    <property type="nucleotide sequence ID" value="NZ_CP029373.1"/>
</dbReference>
<dbReference type="EMBL" id="CP127363">
    <property type="protein sequence ID" value="WIY47057.1"/>
    <property type="molecule type" value="Genomic_DNA"/>
</dbReference>
<evidence type="ECO:0000259" key="4">
    <source>
        <dbReference type="PROSITE" id="PS50110"/>
    </source>
</evidence>
<evidence type="ECO:0000256" key="1">
    <source>
        <dbReference type="ARBA" id="ARBA00023125"/>
    </source>
</evidence>
<keyword evidence="2" id="KW-0597">Phosphoprotein</keyword>
<dbReference type="Proteomes" id="UP001242732">
    <property type="component" value="Chromosome"/>
</dbReference>
<dbReference type="Pfam" id="PF00486">
    <property type="entry name" value="Trans_reg_C"/>
    <property type="match status" value="1"/>
</dbReference>
<dbReference type="SMART" id="SM00448">
    <property type="entry name" value="REC"/>
    <property type="match status" value="1"/>
</dbReference>
<dbReference type="SMART" id="SM00862">
    <property type="entry name" value="Trans_reg_C"/>
    <property type="match status" value="1"/>
</dbReference>
<keyword evidence="7" id="KW-1185">Reference proteome</keyword>
<dbReference type="Gene3D" id="1.10.10.10">
    <property type="entry name" value="Winged helix-like DNA-binding domain superfamily/Winged helix DNA-binding domain"/>
    <property type="match status" value="1"/>
</dbReference>
<sequence>MRILLVEDDPVLSRTMAQGLERAGHRVELAQNVEDARHWWAVQPFDAVLLDINLPHGPQARSGLGNGLAALRSARARGDRTPVLVLSARDSTEERIAGLDAGADDYLGKPYELKEVEARLRALARRTTGSGDLVTVGRLQLDRQARRCSVDAQALELPAREFELLWELMTPPGRVLSKSDLSQRLSDGGEALGDNALESFVSRLRRKLAGSGAVIRTLRGLGYTLEEDAS</sequence>
<organism evidence="6 7">
    <name type="scientific">Paracidovorax citrulli</name>
    <name type="common">Acidovorax citrulli</name>
    <dbReference type="NCBI Taxonomy" id="80869"/>
    <lineage>
        <taxon>Bacteria</taxon>
        <taxon>Pseudomonadati</taxon>
        <taxon>Pseudomonadota</taxon>
        <taxon>Betaproteobacteria</taxon>
        <taxon>Burkholderiales</taxon>
        <taxon>Comamonadaceae</taxon>
        <taxon>Paracidovorax</taxon>
    </lineage>
</organism>
<feature type="DNA-binding region" description="OmpR/PhoB-type" evidence="3">
    <location>
        <begin position="131"/>
        <end position="227"/>
    </location>
</feature>
<dbReference type="PROSITE" id="PS51755">
    <property type="entry name" value="OMPR_PHOB"/>
    <property type="match status" value="1"/>
</dbReference>